<dbReference type="InterPro" id="IPR000182">
    <property type="entry name" value="GNAT_dom"/>
</dbReference>
<gene>
    <name evidence="2" type="ORF">GCM10011492_03150</name>
</gene>
<reference evidence="2" key="1">
    <citation type="journal article" date="2014" name="Int. J. Syst. Evol. Microbiol.">
        <title>Complete genome sequence of Corynebacterium casei LMG S-19264T (=DSM 44701T), isolated from a smear-ripened cheese.</title>
        <authorList>
            <consortium name="US DOE Joint Genome Institute (JGI-PGF)"/>
            <person name="Walter F."/>
            <person name="Albersmeier A."/>
            <person name="Kalinowski J."/>
            <person name="Ruckert C."/>
        </authorList>
    </citation>
    <scope>NUCLEOTIDE SEQUENCE</scope>
    <source>
        <strain evidence="2">CGMCC 1.15085</strain>
    </source>
</reference>
<comment type="caution">
    <text evidence="2">The sequence shown here is derived from an EMBL/GenBank/DDBJ whole genome shotgun (WGS) entry which is preliminary data.</text>
</comment>
<dbReference type="SUPFAM" id="SSF55729">
    <property type="entry name" value="Acyl-CoA N-acyltransferases (Nat)"/>
    <property type="match status" value="1"/>
</dbReference>
<protein>
    <recommendedName>
        <fullName evidence="1">N-acetyltransferase domain-containing protein</fullName>
    </recommendedName>
</protein>
<sequence length="232" mass="25591">MTKSQDDLRWPTQALVYGAVRLRAFEDRDVAMVRDLATDPYVPTIGTLPADADNDEARAYIDRQRGRLEEGAGFSFCVADRDTDAALGGAGLWVRELQHGRAGVGYSVAPSARGRGVAADALKALAGFAWSISGLCRPRSTDRTVEHRVDPHRGIRRVRARRTLARPRGDRRPPRRPADVLQAATGHLRHRGPLTARVLLGNISRVAPRRDPCAPAWKCAKVRSTPQRRPLK</sequence>
<evidence type="ECO:0000313" key="3">
    <source>
        <dbReference type="Proteomes" id="UP000636793"/>
    </source>
</evidence>
<dbReference type="InterPro" id="IPR016181">
    <property type="entry name" value="Acyl_CoA_acyltransferase"/>
</dbReference>
<evidence type="ECO:0000313" key="2">
    <source>
        <dbReference type="EMBL" id="GGB16732.1"/>
    </source>
</evidence>
<dbReference type="GO" id="GO:0016747">
    <property type="term" value="F:acyltransferase activity, transferring groups other than amino-acyl groups"/>
    <property type="evidence" value="ECO:0007669"/>
    <property type="project" value="InterPro"/>
</dbReference>
<name>A0A916STD2_9MICO</name>
<dbReference type="PROSITE" id="PS51186">
    <property type="entry name" value="GNAT"/>
    <property type="match status" value="1"/>
</dbReference>
<proteinExistence type="predicted"/>
<dbReference type="Proteomes" id="UP000636793">
    <property type="component" value="Unassembled WGS sequence"/>
</dbReference>
<keyword evidence="3" id="KW-1185">Reference proteome</keyword>
<dbReference type="Pfam" id="PF13302">
    <property type="entry name" value="Acetyltransf_3"/>
    <property type="match status" value="1"/>
</dbReference>
<dbReference type="AlphaFoldDB" id="A0A916STD2"/>
<evidence type="ECO:0000259" key="1">
    <source>
        <dbReference type="PROSITE" id="PS51186"/>
    </source>
</evidence>
<dbReference type="EMBL" id="BMHI01000001">
    <property type="protein sequence ID" value="GGB16732.1"/>
    <property type="molecule type" value="Genomic_DNA"/>
</dbReference>
<accession>A0A916STD2</accession>
<dbReference type="RefSeq" id="WP_229749374.1">
    <property type="nucleotide sequence ID" value="NZ_BMHI01000001.1"/>
</dbReference>
<feature type="domain" description="N-acetyltransferase" evidence="1">
    <location>
        <begin position="20"/>
        <end position="195"/>
    </location>
</feature>
<dbReference type="Gene3D" id="3.40.630.30">
    <property type="match status" value="1"/>
</dbReference>
<reference evidence="2" key="2">
    <citation type="submission" date="2020-09" db="EMBL/GenBank/DDBJ databases">
        <authorList>
            <person name="Sun Q."/>
            <person name="Zhou Y."/>
        </authorList>
    </citation>
    <scope>NUCLEOTIDE SEQUENCE</scope>
    <source>
        <strain evidence="2">CGMCC 1.15085</strain>
    </source>
</reference>
<organism evidence="2 3">
    <name type="scientific">Flexivirga endophytica</name>
    <dbReference type="NCBI Taxonomy" id="1849103"/>
    <lineage>
        <taxon>Bacteria</taxon>
        <taxon>Bacillati</taxon>
        <taxon>Actinomycetota</taxon>
        <taxon>Actinomycetes</taxon>
        <taxon>Micrococcales</taxon>
        <taxon>Dermacoccaceae</taxon>
        <taxon>Flexivirga</taxon>
    </lineage>
</organism>